<dbReference type="OrthoDB" id="7558564at2"/>
<evidence type="ECO:0000313" key="2">
    <source>
        <dbReference type="Proteomes" id="UP000074310"/>
    </source>
</evidence>
<dbReference type="PATRIC" id="fig|869719.3.peg.3479"/>
<protein>
    <submittedName>
        <fullName evidence="1">Uncharacterized protein</fullName>
    </submittedName>
</protein>
<reference evidence="1 2" key="1">
    <citation type="journal article" date="2016" name="Front. Microbiol.">
        <title>Genomic Resource of Rice Seed Associated Bacteria.</title>
        <authorList>
            <person name="Midha S."/>
            <person name="Bansal K."/>
            <person name="Sharma S."/>
            <person name="Kumar N."/>
            <person name="Patil P.P."/>
            <person name="Chaudhry V."/>
            <person name="Patil P.B."/>
        </authorList>
    </citation>
    <scope>NUCLEOTIDE SEQUENCE [LARGE SCALE GENOMIC DNA]</scope>
    <source>
        <strain evidence="1 2">NS334</strain>
    </source>
</reference>
<keyword evidence="2" id="KW-1185">Reference proteome</keyword>
<name>A0A147HVR2_9SPHN</name>
<proteinExistence type="predicted"/>
<accession>A0A147HVR2</accession>
<dbReference type="EMBL" id="LDTB01000080">
    <property type="protein sequence ID" value="KTT68978.1"/>
    <property type="molecule type" value="Genomic_DNA"/>
</dbReference>
<organism evidence="1 2">
    <name type="scientific">Sphingomonas endophytica</name>
    <dbReference type="NCBI Taxonomy" id="869719"/>
    <lineage>
        <taxon>Bacteria</taxon>
        <taxon>Pseudomonadati</taxon>
        <taxon>Pseudomonadota</taxon>
        <taxon>Alphaproteobacteria</taxon>
        <taxon>Sphingomonadales</taxon>
        <taxon>Sphingomonadaceae</taxon>
        <taxon>Sphingomonas</taxon>
    </lineage>
</organism>
<comment type="caution">
    <text evidence="1">The sequence shown here is derived from an EMBL/GenBank/DDBJ whole genome shotgun (WGS) entry which is preliminary data.</text>
</comment>
<sequence length="82" mass="9392">MPDGSKRPVKFDGIQGDYVIDRKWSVVDRPRARAQILRQLQVLAEHRLIGTREVPTPVQKVKALKLLKQMSITNIHVKVVKP</sequence>
<dbReference type="AlphaFoldDB" id="A0A147HVR2"/>
<gene>
    <name evidence="1" type="ORF">NS334_15535</name>
</gene>
<dbReference type="Proteomes" id="UP000074310">
    <property type="component" value="Unassembled WGS sequence"/>
</dbReference>
<evidence type="ECO:0000313" key="1">
    <source>
        <dbReference type="EMBL" id="KTT68978.1"/>
    </source>
</evidence>